<comment type="function">
    <text evidence="8">Catalyzes the first step in the biosynthesis of NAD from nicotinic acid, the ATP-dependent synthesis of beta-nicotinate D-ribonucleotide from nicotinate and 5-phospho-D-ribose 1-phosphate. Helps prevent cellular oxidative stress via its role in NAD biosynthesis.</text>
</comment>
<dbReference type="PANTHER" id="PTHR11098">
    <property type="entry name" value="NICOTINATE PHOSPHORIBOSYLTRANSFERASE"/>
    <property type="match status" value="1"/>
</dbReference>
<dbReference type="GO" id="GO:0016757">
    <property type="term" value="F:glycosyltransferase activity"/>
    <property type="evidence" value="ECO:0007669"/>
    <property type="project" value="UniProtKB-KW"/>
</dbReference>
<dbReference type="SUPFAM" id="SSF54675">
    <property type="entry name" value="Nicotinate/Quinolinate PRTase N-terminal domain-like"/>
    <property type="match status" value="1"/>
</dbReference>
<dbReference type="InterPro" id="IPR040727">
    <property type="entry name" value="NAPRTase_N"/>
</dbReference>
<dbReference type="GO" id="GO:0004516">
    <property type="term" value="F:nicotinate phosphoribosyltransferase activity"/>
    <property type="evidence" value="ECO:0007669"/>
    <property type="project" value="UniProtKB-EC"/>
</dbReference>
<dbReference type="PANTHER" id="PTHR11098:SF1">
    <property type="entry name" value="NICOTINATE PHOSPHORIBOSYLTRANSFERASE"/>
    <property type="match status" value="1"/>
</dbReference>
<dbReference type="EMBL" id="JARBJD010000041">
    <property type="protein sequence ID" value="KAK2958021.1"/>
    <property type="molecule type" value="Genomic_DNA"/>
</dbReference>
<dbReference type="SUPFAM" id="SSF51690">
    <property type="entry name" value="Nicotinate/Quinolinate PRTase C-terminal domain-like"/>
    <property type="match status" value="1"/>
</dbReference>
<evidence type="ECO:0000313" key="14">
    <source>
        <dbReference type="Proteomes" id="UP001281761"/>
    </source>
</evidence>
<evidence type="ECO:0000313" key="13">
    <source>
        <dbReference type="EMBL" id="KAK2958021.1"/>
    </source>
</evidence>
<protein>
    <recommendedName>
        <fullName evidence="3 10">Nicotinate phosphoribosyltransferase</fullName>
        <ecNumber evidence="3 10">6.3.4.21</ecNumber>
    </recommendedName>
</protein>
<evidence type="ECO:0000256" key="7">
    <source>
        <dbReference type="ARBA" id="ARBA00022679"/>
    </source>
</evidence>
<evidence type="ECO:0000256" key="5">
    <source>
        <dbReference type="ARBA" id="ARBA00022598"/>
    </source>
</evidence>
<dbReference type="InterPro" id="IPR013785">
    <property type="entry name" value="Aldolase_TIM"/>
</dbReference>
<name>A0ABQ9Y2P8_9EUKA</name>
<evidence type="ECO:0000256" key="8">
    <source>
        <dbReference type="ARBA" id="ARBA00023426"/>
    </source>
</evidence>
<dbReference type="NCBIfam" id="TIGR01513">
    <property type="entry name" value="NAPRTase_put"/>
    <property type="match status" value="1"/>
</dbReference>
<comment type="catalytic activity">
    <reaction evidence="9 10">
        <text>5-phospho-alpha-D-ribose 1-diphosphate + nicotinate + ATP + H2O = nicotinate beta-D-ribonucleotide + ADP + phosphate + diphosphate</text>
        <dbReference type="Rhea" id="RHEA:36163"/>
        <dbReference type="ChEBI" id="CHEBI:15377"/>
        <dbReference type="ChEBI" id="CHEBI:30616"/>
        <dbReference type="ChEBI" id="CHEBI:32544"/>
        <dbReference type="ChEBI" id="CHEBI:33019"/>
        <dbReference type="ChEBI" id="CHEBI:43474"/>
        <dbReference type="ChEBI" id="CHEBI:57502"/>
        <dbReference type="ChEBI" id="CHEBI:58017"/>
        <dbReference type="ChEBI" id="CHEBI:456216"/>
        <dbReference type="EC" id="6.3.4.21"/>
    </reaction>
</comment>
<evidence type="ECO:0000259" key="11">
    <source>
        <dbReference type="Pfam" id="PF17767"/>
    </source>
</evidence>
<dbReference type="Proteomes" id="UP001281761">
    <property type="component" value="Unassembled WGS sequence"/>
</dbReference>
<evidence type="ECO:0000256" key="1">
    <source>
        <dbReference type="ARBA" id="ARBA00004952"/>
    </source>
</evidence>
<dbReference type="Pfam" id="PF17956">
    <property type="entry name" value="NAPRTase_C"/>
    <property type="match status" value="1"/>
</dbReference>
<feature type="domain" description="Nicotinate phosphoribosyltransferase N-terminal" evidence="11">
    <location>
        <begin position="23"/>
        <end position="148"/>
    </location>
</feature>
<comment type="caution">
    <text evidence="13">The sequence shown here is derived from an EMBL/GenBank/DDBJ whole genome shotgun (WGS) entry which is preliminary data.</text>
</comment>
<feature type="domain" description="Nicotinate phosphoribosyltransferase C-terminal" evidence="12">
    <location>
        <begin position="424"/>
        <end position="538"/>
    </location>
</feature>
<dbReference type="InterPro" id="IPR036068">
    <property type="entry name" value="Nicotinate_pribotase-like_C"/>
</dbReference>
<keyword evidence="4" id="KW-0597">Phosphoprotein</keyword>
<dbReference type="Gene3D" id="3.20.20.70">
    <property type="entry name" value="Aldolase class I"/>
    <property type="match status" value="1"/>
</dbReference>
<comment type="similarity">
    <text evidence="2 10">Belongs to the NAPRTase family.</text>
</comment>
<dbReference type="InterPro" id="IPR007229">
    <property type="entry name" value="Nic_PRibTrfase-Fam"/>
</dbReference>
<gene>
    <name evidence="13" type="ORF">BLNAU_6947</name>
</gene>
<accession>A0ABQ9Y2P8</accession>
<evidence type="ECO:0000256" key="2">
    <source>
        <dbReference type="ARBA" id="ARBA00010897"/>
    </source>
</evidence>
<comment type="pathway">
    <text evidence="1 10">Cofactor biosynthesis; NAD(+) biosynthesis; nicotinate D-ribonucleotide from nicotinate: step 1/1.</text>
</comment>
<comment type="PTM">
    <text evidence="10">Transiently phosphorylated on a His residue during the reaction cycle. Phosphorylation strongly increases the affinity for substrates and increases the rate of nicotinate D-ribonucleotide production. Dephosphorylation regenerates the low-affinity form of the enzyme, leading to product release.</text>
</comment>
<evidence type="ECO:0000256" key="10">
    <source>
        <dbReference type="RuleBase" id="RU365100"/>
    </source>
</evidence>
<evidence type="ECO:0000256" key="4">
    <source>
        <dbReference type="ARBA" id="ARBA00022553"/>
    </source>
</evidence>
<keyword evidence="14" id="KW-1185">Reference proteome</keyword>
<evidence type="ECO:0000256" key="6">
    <source>
        <dbReference type="ARBA" id="ARBA00022642"/>
    </source>
</evidence>
<keyword evidence="7 10" id="KW-0808">Transferase</keyword>
<keyword evidence="13" id="KW-0328">Glycosyltransferase</keyword>
<dbReference type="EC" id="6.3.4.21" evidence="3 10"/>
<evidence type="ECO:0000256" key="3">
    <source>
        <dbReference type="ARBA" id="ARBA00013236"/>
    </source>
</evidence>
<dbReference type="InterPro" id="IPR006405">
    <property type="entry name" value="Nic_PRibTrfase_pncB"/>
</dbReference>
<proteinExistence type="inferred from homology"/>
<evidence type="ECO:0000256" key="9">
    <source>
        <dbReference type="ARBA" id="ARBA00048668"/>
    </source>
</evidence>
<organism evidence="13 14">
    <name type="scientific">Blattamonas nauphoetae</name>
    <dbReference type="NCBI Taxonomy" id="2049346"/>
    <lineage>
        <taxon>Eukaryota</taxon>
        <taxon>Metamonada</taxon>
        <taxon>Preaxostyla</taxon>
        <taxon>Oxymonadida</taxon>
        <taxon>Blattamonas</taxon>
    </lineage>
</organism>
<dbReference type="Pfam" id="PF17767">
    <property type="entry name" value="NAPRTase_N"/>
    <property type="match status" value="1"/>
</dbReference>
<reference evidence="13 14" key="1">
    <citation type="journal article" date="2022" name="bioRxiv">
        <title>Genomics of Preaxostyla Flagellates Illuminates Evolutionary Transitions and the Path Towards Mitochondrial Loss.</title>
        <authorList>
            <person name="Novak L.V.F."/>
            <person name="Treitli S.C."/>
            <person name="Pyrih J."/>
            <person name="Halakuc P."/>
            <person name="Pipaliya S.V."/>
            <person name="Vacek V."/>
            <person name="Brzon O."/>
            <person name="Soukal P."/>
            <person name="Eme L."/>
            <person name="Dacks J.B."/>
            <person name="Karnkowska A."/>
            <person name="Elias M."/>
            <person name="Hampl V."/>
        </authorList>
    </citation>
    <scope>NUCLEOTIDE SEQUENCE [LARGE SCALE GENOMIC DNA]</scope>
    <source>
        <strain evidence="13">NAU3</strain>
        <tissue evidence="13">Gut</tissue>
    </source>
</reference>
<keyword evidence="6 10" id="KW-0662">Pyridine nucleotide biosynthesis</keyword>
<dbReference type="CDD" id="cd01570">
    <property type="entry name" value="NAPRTase_A"/>
    <property type="match status" value="1"/>
</dbReference>
<dbReference type="InterPro" id="IPR041619">
    <property type="entry name" value="NAPRTase_C"/>
</dbReference>
<dbReference type="PIRSF" id="PIRSF000484">
    <property type="entry name" value="NAPRT"/>
    <property type="match status" value="1"/>
</dbReference>
<keyword evidence="5 10" id="KW-0436">Ligase</keyword>
<sequence length="553" mass="62307">MTELKLIFPELGSPSSNYLHTPLLTDTYELTMMYAYWKRGMHEKKSAFEAFFRKCPFKGEYAVFAGLDTVLQFLNAFRFSESDIAYLRKVMPLAEDAFFDYLSQIDASCLKVTAMKEGTLCYPQEPLIRIEGPLAVAQVVETPILTIIGYATLVCTNARRMRQAAGPDKTLMEFGLRRAQGPDGGMSASIYAVMGGFDTTSNTLAGKEFDIPVSGTHAHSFVMSFKNLDEVKSLKIRSKDGSKTVDFFPLVMEKREMLKKHGISQDSANESELAAFISYASSFPNSFCALVDTYDTLRSGVVNFLSVAFALKSLGWEYGSIRLDSGDLAYLSRTARATFARLAKEFEDPSIERIQIVASNDLNEDTLISLNLQGHEINVFGIGTNLTTCQKQPSLGDVYKLVEISDEPRMKLSNDIGKTTIPSKKIVYRLYSETGTPILDLMVRDLDGHPDQVIPKVGQRILCRHPFEETKRCFVVPHRVEQLNSVVWEGKQLLHERRKASEIKGFVEEQCKIARPDTLRSMNPTPYKVSLDDKLYQFMHQLYQDNLPIAEFK</sequence>
<dbReference type="Gene3D" id="3.20.140.10">
    <property type="entry name" value="nicotinate phosphoribosyltransferase"/>
    <property type="match status" value="2"/>
</dbReference>
<evidence type="ECO:0000259" key="12">
    <source>
        <dbReference type="Pfam" id="PF17956"/>
    </source>
</evidence>